<dbReference type="Proteomes" id="UP000663929">
    <property type="component" value="Chromosome"/>
</dbReference>
<dbReference type="Pfam" id="PF09375">
    <property type="entry name" value="Peptidase_M75"/>
    <property type="match status" value="1"/>
</dbReference>
<dbReference type="InterPro" id="IPR018976">
    <property type="entry name" value="Imelysin-like"/>
</dbReference>
<dbReference type="EMBL" id="CP071793">
    <property type="protein sequence ID" value="QTD50808.1"/>
    <property type="molecule type" value="Genomic_DNA"/>
</dbReference>
<evidence type="ECO:0000313" key="4">
    <source>
        <dbReference type="EMBL" id="QTD50808.1"/>
    </source>
</evidence>
<evidence type="ECO:0000256" key="2">
    <source>
        <dbReference type="ARBA" id="ARBA00022729"/>
    </source>
</evidence>
<name>A0A8A4TPB5_SULCO</name>
<dbReference type="GO" id="GO:0030313">
    <property type="term" value="C:cell envelope"/>
    <property type="evidence" value="ECO:0007669"/>
    <property type="project" value="UniProtKB-SubCell"/>
</dbReference>
<gene>
    <name evidence="4" type="ORF">J3U87_34930</name>
</gene>
<dbReference type="CDD" id="cd14657">
    <property type="entry name" value="Imelysin_IrpA-like"/>
    <property type="match status" value="1"/>
</dbReference>
<dbReference type="RefSeq" id="WP_237380853.1">
    <property type="nucleotide sequence ID" value="NZ_CP071793.1"/>
</dbReference>
<proteinExistence type="predicted"/>
<evidence type="ECO:0000256" key="1">
    <source>
        <dbReference type="ARBA" id="ARBA00004196"/>
    </source>
</evidence>
<dbReference type="InterPro" id="IPR038352">
    <property type="entry name" value="Imelysin_sf"/>
</dbReference>
<dbReference type="Gene3D" id="1.20.1420.20">
    <property type="entry name" value="M75 peptidase, HXXE motif"/>
    <property type="match status" value="1"/>
</dbReference>
<evidence type="ECO:0000313" key="5">
    <source>
        <dbReference type="Proteomes" id="UP000663929"/>
    </source>
</evidence>
<comment type="subcellular location">
    <subcellularLocation>
        <location evidence="1">Cell envelope</location>
    </subcellularLocation>
</comment>
<dbReference type="AlphaFoldDB" id="A0A8A4TPB5"/>
<protein>
    <recommendedName>
        <fullName evidence="3">Imelysin-like domain-containing protein</fullName>
    </recommendedName>
</protein>
<accession>A0A8A4TPB5</accession>
<dbReference type="KEGG" id="scor:J3U87_34930"/>
<keyword evidence="2" id="KW-0732">Signal</keyword>
<feature type="domain" description="Imelysin-like" evidence="3">
    <location>
        <begin position="71"/>
        <end position="400"/>
    </location>
</feature>
<evidence type="ECO:0000259" key="3">
    <source>
        <dbReference type="Pfam" id="PF09375"/>
    </source>
</evidence>
<organism evidence="4 5">
    <name type="scientific">Sulfidibacter corallicola</name>
    <dbReference type="NCBI Taxonomy" id="2818388"/>
    <lineage>
        <taxon>Bacteria</taxon>
        <taxon>Pseudomonadati</taxon>
        <taxon>Acidobacteriota</taxon>
        <taxon>Holophagae</taxon>
        <taxon>Acanthopleuribacterales</taxon>
        <taxon>Acanthopleuribacteraceae</taxon>
        <taxon>Sulfidibacter</taxon>
    </lineage>
</organism>
<sequence>MTFSLYADASRRARLTAHAALFVRLVLVVLLGFTLACSDSDDDDNSNPTPTTPNLDNLKADIAENYATLVHTSYLDSLQLASAMQTTIVAFVNNPNAETHAAAKEAWLAARVPYGQTESYRFYDGPIDDANGPEGALNAWPLDENYIDYVTGFPDTGIVNDPVNFPELTKELLRDLNEKDGEANISTGFHAIEFLLWGQDGFVDGPGQRSHVDFVLEDAAASNQDRRGQYLLLVTEMLIEDLQFLVGAWAPDQSGNYRETFVADGDEALRSMLLGIGSLSGAELAGERMAVALDTREQEDEHSCFSDNTHIDIIMNALGIKNVYLGRFETTSGVVHDGPGLDELMSFVDDTLNQEMLAQLDTVETACAAIPVPFDQAIRTESGRPIVQVAVDELRAQTTLIVSIAEALDITLNLEE</sequence>
<keyword evidence="5" id="KW-1185">Reference proteome</keyword>
<reference evidence="4" key="1">
    <citation type="submission" date="2021-03" db="EMBL/GenBank/DDBJ databases">
        <title>Acanthopleuribacteraceae sp. M133.</title>
        <authorList>
            <person name="Wang G."/>
        </authorList>
    </citation>
    <scope>NUCLEOTIDE SEQUENCE</scope>
    <source>
        <strain evidence="4">M133</strain>
    </source>
</reference>